<evidence type="ECO:0000256" key="5">
    <source>
        <dbReference type="ARBA" id="ARBA00022989"/>
    </source>
</evidence>
<reference evidence="8 9" key="1">
    <citation type="submission" date="2017-04" db="EMBL/GenBank/DDBJ databases">
        <title>Compelte genome sequence of WV33.</title>
        <authorList>
            <person name="Lee P.C."/>
        </authorList>
    </citation>
    <scope>NUCLEOTIDE SEQUENCE [LARGE SCALE GENOMIC DNA]</scope>
    <source>
        <strain evidence="8 9">WV33</strain>
    </source>
</reference>
<evidence type="ECO:0000256" key="4">
    <source>
        <dbReference type="ARBA" id="ARBA00022692"/>
    </source>
</evidence>
<dbReference type="GO" id="GO:0055085">
    <property type="term" value="P:transmembrane transport"/>
    <property type="evidence" value="ECO:0007669"/>
    <property type="project" value="InterPro"/>
</dbReference>
<dbReference type="PANTHER" id="PTHR36838:SF1">
    <property type="entry name" value="SLR1864 PROTEIN"/>
    <property type="match status" value="1"/>
</dbReference>
<accession>A0A2S1LDA9</accession>
<keyword evidence="5 7" id="KW-1133">Transmembrane helix</keyword>
<keyword evidence="9" id="KW-1185">Reference proteome</keyword>
<dbReference type="Proteomes" id="UP000244527">
    <property type="component" value="Chromosome"/>
</dbReference>
<keyword evidence="4 7" id="KW-0812">Transmembrane</keyword>
<dbReference type="InterPro" id="IPR004776">
    <property type="entry name" value="Mem_transp_PIN-like"/>
</dbReference>
<evidence type="ECO:0000256" key="1">
    <source>
        <dbReference type="ARBA" id="ARBA00004141"/>
    </source>
</evidence>
<feature type="transmembrane region" description="Helical" evidence="7">
    <location>
        <begin position="159"/>
        <end position="181"/>
    </location>
</feature>
<dbReference type="KEGG" id="ffa:FFWV33_09095"/>
<feature type="transmembrane region" description="Helical" evidence="7">
    <location>
        <begin position="187"/>
        <end position="208"/>
    </location>
</feature>
<keyword evidence="6 7" id="KW-0472">Membrane</keyword>
<evidence type="ECO:0000256" key="3">
    <source>
        <dbReference type="ARBA" id="ARBA00022475"/>
    </source>
</evidence>
<dbReference type="GO" id="GO:0016020">
    <property type="term" value="C:membrane"/>
    <property type="evidence" value="ECO:0007669"/>
    <property type="project" value="UniProtKB-SubCell"/>
</dbReference>
<evidence type="ECO:0000256" key="7">
    <source>
        <dbReference type="SAM" id="Phobius"/>
    </source>
</evidence>
<proteinExistence type="predicted"/>
<feature type="transmembrane region" description="Helical" evidence="7">
    <location>
        <begin position="58"/>
        <end position="78"/>
    </location>
</feature>
<name>A0A2S1LDA9_9FLAO</name>
<evidence type="ECO:0000256" key="6">
    <source>
        <dbReference type="ARBA" id="ARBA00023136"/>
    </source>
</evidence>
<feature type="transmembrane region" description="Helical" evidence="7">
    <location>
        <begin position="220"/>
        <end position="242"/>
    </location>
</feature>
<dbReference type="OrthoDB" id="9786183at2"/>
<feature type="transmembrane region" description="Helical" evidence="7">
    <location>
        <begin position="90"/>
        <end position="110"/>
    </location>
</feature>
<evidence type="ECO:0000313" key="8">
    <source>
        <dbReference type="EMBL" id="AWG21681.1"/>
    </source>
</evidence>
<dbReference type="RefSeq" id="WP_108740618.1">
    <property type="nucleotide sequence ID" value="NZ_CP020918.1"/>
</dbReference>
<sequence length="306" mass="34032">MFNIILIFVFLLLGIVLQNVRKFPVLSAYKILNKIVVTVCLPAIVLYYIPKLVWSNELLYPIGAAWIGFVVAFLLFYFLGKKWGWSNKLIGCLVLTAGLGNTSFLGYPIISALYGEAGLKIAILVDQPGTVVVLSTLGIFVATYFSKDNLNPMQMLVRVFKFPPFVFFIIACLLNVFSISINENLQIILKSLGSIMAPLALTSVGLQLRFERKSQHWRFLGFGLLYKLILTPALIYVLYVMILGQKSSMIGVVLMETAMASNITASILAASYGLKPRLASMMIGYGIPLSFISLIFWYFVAQYSAV</sequence>
<gene>
    <name evidence="8" type="ORF">FFWV33_09095</name>
</gene>
<feature type="transmembrane region" description="Helical" evidence="7">
    <location>
        <begin position="248"/>
        <end position="270"/>
    </location>
</feature>
<protein>
    <submittedName>
        <fullName evidence="8">Transporter</fullName>
    </submittedName>
</protein>
<evidence type="ECO:0000313" key="9">
    <source>
        <dbReference type="Proteomes" id="UP000244527"/>
    </source>
</evidence>
<feature type="transmembrane region" description="Helical" evidence="7">
    <location>
        <begin position="130"/>
        <end position="147"/>
    </location>
</feature>
<evidence type="ECO:0000256" key="2">
    <source>
        <dbReference type="ARBA" id="ARBA00022448"/>
    </source>
</evidence>
<dbReference type="PANTHER" id="PTHR36838">
    <property type="entry name" value="AUXIN EFFLUX CARRIER FAMILY PROTEIN"/>
    <property type="match status" value="1"/>
</dbReference>
<comment type="subcellular location">
    <subcellularLocation>
        <location evidence="1">Membrane</location>
        <topology evidence="1">Multi-pass membrane protein</topology>
    </subcellularLocation>
</comment>
<keyword evidence="2" id="KW-0813">Transport</keyword>
<dbReference type="Pfam" id="PF03547">
    <property type="entry name" value="Mem_trans"/>
    <property type="match status" value="1"/>
</dbReference>
<dbReference type="AlphaFoldDB" id="A0A2S1LDA9"/>
<keyword evidence="3" id="KW-1003">Cell membrane</keyword>
<feature type="transmembrane region" description="Helical" evidence="7">
    <location>
        <begin position="282"/>
        <end position="300"/>
    </location>
</feature>
<organism evidence="8 9">
    <name type="scientific">Flavobacterium faecale</name>
    <dbReference type="NCBI Taxonomy" id="1355330"/>
    <lineage>
        <taxon>Bacteria</taxon>
        <taxon>Pseudomonadati</taxon>
        <taxon>Bacteroidota</taxon>
        <taxon>Flavobacteriia</taxon>
        <taxon>Flavobacteriales</taxon>
        <taxon>Flavobacteriaceae</taxon>
        <taxon>Flavobacterium</taxon>
    </lineage>
</organism>
<dbReference type="EMBL" id="CP020918">
    <property type="protein sequence ID" value="AWG21681.1"/>
    <property type="molecule type" value="Genomic_DNA"/>
</dbReference>